<evidence type="ECO:0000313" key="2">
    <source>
        <dbReference type="EMBL" id="PYH85070.1"/>
    </source>
</evidence>
<feature type="compositionally biased region" description="Gly residues" evidence="1">
    <location>
        <begin position="49"/>
        <end position="68"/>
    </location>
</feature>
<gene>
    <name evidence="2" type="ORF">BO82DRAFT_351429</name>
</gene>
<proteinExistence type="predicted"/>
<protein>
    <submittedName>
        <fullName evidence="2">Uncharacterized protein</fullName>
    </submittedName>
</protein>
<evidence type="ECO:0000313" key="3">
    <source>
        <dbReference type="Proteomes" id="UP000248340"/>
    </source>
</evidence>
<evidence type="ECO:0000256" key="1">
    <source>
        <dbReference type="SAM" id="MobiDB-lite"/>
    </source>
</evidence>
<name>A0A319CKK3_9EURO</name>
<organism evidence="2 3">
    <name type="scientific">Aspergillus uvarum CBS 121591</name>
    <dbReference type="NCBI Taxonomy" id="1448315"/>
    <lineage>
        <taxon>Eukaryota</taxon>
        <taxon>Fungi</taxon>
        <taxon>Dikarya</taxon>
        <taxon>Ascomycota</taxon>
        <taxon>Pezizomycotina</taxon>
        <taxon>Eurotiomycetes</taxon>
        <taxon>Eurotiomycetidae</taxon>
        <taxon>Eurotiales</taxon>
        <taxon>Aspergillaceae</taxon>
        <taxon>Aspergillus</taxon>
        <taxon>Aspergillus subgen. Circumdati</taxon>
    </lineage>
</organism>
<dbReference type="GeneID" id="37137161"/>
<accession>A0A319CKK3</accession>
<dbReference type="Proteomes" id="UP000248340">
    <property type="component" value="Unassembled WGS sequence"/>
</dbReference>
<dbReference type="RefSeq" id="XP_025495270.1">
    <property type="nucleotide sequence ID" value="XM_025634420.1"/>
</dbReference>
<sequence>MDAYRLVVWVMRPCHAFPSDPRRDPLDDGQTARTRPAEERVERGHAGADNGGAGFGASEEGGGAGFVR</sequence>
<dbReference type="AlphaFoldDB" id="A0A319CKK3"/>
<dbReference type="VEuPathDB" id="FungiDB:BO82DRAFT_351429"/>
<feature type="region of interest" description="Disordered" evidence="1">
    <location>
        <begin position="15"/>
        <end position="68"/>
    </location>
</feature>
<dbReference type="EMBL" id="KZ821681">
    <property type="protein sequence ID" value="PYH85070.1"/>
    <property type="molecule type" value="Genomic_DNA"/>
</dbReference>
<feature type="compositionally biased region" description="Basic and acidic residues" evidence="1">
    <location>
        <begin position="35"/>
        <end position="46"/>
    </location>
</feature>
<reference evidence="2 3" key="1">
    <citation type="submission" date="2016-12" db="EMBL/GenBank/DDBJ databases">
        <title>The genomes of Aspergillus section Nigri reveals drivers in fungal speciation.</title>
        <authorList>
            <consortium name="DOE Joint Genome Institute"/>
            <person name="Vesth T.C."/>
            <person name="Nybo J."/>
            <person name="Theobald S."/>
            <person name="Brandl J."/>
            <person name="Frisvad J.C."/>
            <person name="Nielsen K.F."/>
            <person name="Lyhne E.K."/>
            <person name="Kogle M.E."/>
            <person name="Kuo A."/>
            <person name="Riley R."/>
            <person name="Clum A."/>
            <person name="Nolan M."/>
            <person name="Lipzen A."/>
            <person name="Salamov A."/>
            <person name="Henrissat B."/>
            <person name="Wiebenga A."/>
            <person name="De Vries R.P."/>
            <person name="Grigoriev I.V."/>
            <person name="Mortensen U.H."/>
            <person name="Andersen M.R."/>
            <person name="Baker S.E."/>
        </authorList>
    </citation>
    <scope>NUCLEOTIDE SEQUENCE [LARGE SCALE GENOMIC DNA]</scope>
    <source>
        <strain evidence="2 3">CBS 121591</strain>
    </source>
</reference>
<keyword evidence="3" id="KW-1185">Reference proteome</keyword>